<feature type="transmembrane region" description="Helical" evidence="2">
    <location>
        <begin position="262"/>
        <end position="281"/>
    </location>
</feature>
<sequence>MSPILEAAVQNITIPFSQIPTPLVFVPPALAYQISVLVYLHIGATSVLIWDILNNLRNDFKLSFYYKVRLPTVIYYITRISLLAYCLGRCVLLTRPINDCTKFEAALNGLLVAFISSTTCFFYLRVSSIYNKSIFIVTFFGILWLATVAMSSLFFKIFSAAHVGPTQFCLESVNQKFLAPPAIVFLTNDTLIYAAITYRIYQMFLERDASLSEKVKLVVFGKSLPLLSKVILLDSQLYFLLIVLTKAFLVLAISSFDPPASAMFVICHLVLVNILSCRVYRNVRLGNEHLRARGESVELYGSGGITSVEFGEVKEGNRKATDAPPEVRTSTHTPDFQRSSANSSTLEPSAREEVMIEMSIHGHPSFFQGEGQDFKKG</sequence>
<accession>A0A067SGX9</accession>
<feature type="region of interest" description="Disordered" evidence="1">
    <location>
        <begin position="315"/>
        <end position="349"/>
    </location>
</feature>
<evidence type="ECO:0000313" key="4">
    <source>
        <dbReference type="Proteomes" id="UP000027222"/>
    </source>
</evidence>
<gene>
    <name evidence="3" type="ORF">GALMADRAFT_103363</name>
</gene>
<feature type="transmembrane region" description="Helical" evidence="2">
    <location>
        <begin position="106"/>
        <end position="124"/>
    </location>
</feature>
<dbReference type="EMBL" id="KL142398">
    <property type="protein sequence ID" value="KDR70210.1"/>
    <property type="molecule type" value="Genomic_DNA"/>
</dbReference>
<dbReference type="Proteomes" id="UP000027222">
    <property type="component" value="Unassembled WGS sequence"/>
</dbReference>
<protein>
    <submittedName>
        <fullName evidence="3">Uncharacterized protein</fullName>
    </submittedName>
</protein>
<keyword evidence="2" id="KW-0472">Membrane</keyword>
<feature type="compositionally biased region" description="Polar residues" evidence="1">
    <location>
        <begin position="328"/>
        <end position="347"/>
    </location>
</feature>
<proteinExistence type="predicted"/>
<keyword evidence="2" id="KW-1133">Transmembrane helix</keyword>
<dbReference type="HOGENOM" id="CLU_060549_3_0_1"/>
<evidence type="ECO:0000313" key="3">
    <source>
        <dbReference type="EMBL" id="KDR70210.1"/>
    </source>
</evidence>
<organism evidence="3 4">
    <name type="scientific">Galerina marginata (strain CBS 339.88)</name>
    <dbReference type="NCBI Taxonomy" id="685588"/>
    <lineage>
        <taxon>Eukaryota</taxon>
        <taxon>Fungi</taxon>
        <taxon>Dikarya</taxon>
        <taxon>Basidiomycota</taxon>
        <taxon>Agaricomycotina</taxon>
        <taxon>Agaricomycetes</taxon>
        <taxon>Agaricomycetidae</taxon>
        <taxon>Agaricales</taxon>
        <taxon>Agaricineae</taxon>
        <taxon>Strophariaceae</taxon>
        <taxon>Galerina</taxon>
    </lineage>
</organism>
<feature type="transmembrane region" description="Helical" evidence="2">
    <location>
        <begin position="73"/>
        <end position="94"/>
    </location>
</feature>
<evidence type="ECO:0000256" key="2">
    <source>
        <dbReference type="SAM" id="Phobius"/>
    </source>
</evidence>
<dbReference type="OrthoDB" id="3230658at2759"/>
<reference evidence="4" key="1">
    <citation type="journal article" date="2014" name="Proc. Natl. Acad. Sci. U.S.A.">
        <title>Extensive sampling of basidiomycete genomes demonstrates inadequacy of the white-rot/brown-rot paradigm for wood decay fungi.</title>
        <authorList>
            <person name="Riley R."/>
            <person name="Salamov A.A."/>
            <person name="Brown D.W."/>
            <person name="Nagy L.G."/>
            <person name="Floudas D."/>
            <person name="Held B.W."/>
            <person name="Levasseur A."/>
            <person name="Lombard V."/>
            <person name="Morin E."/>
            <person name="Otillar R."/>
            <person name="Lindquist E.A."/>
            <person name="Sun H."/>
            <person name="LaButti K.M."/>
            <person name="Schmutz J."/>
            <person name="Jabbour D."/>
            <person name="Luo H."/>
            <person name="Baker S.E."/>
            <person name="Pisabarro A.G."/>
            <person name="Walton J.D."/>
            <person name="Blanchette R.A."/>
            <person name="Henrissat B."/>
            <person name="Martin F."/>
            <person name="Cullen D."/>
            <person name="Hibbett D.S."/>
            <person name="Grigoriev I.V."/>
        </authorList>
    </citation>
    <scope>NUCLEOTIDE SEQUENCE [LARGE SCALE GENOMIC DNA]</scope>
    <source>
        <strain evidence="4">CBS 339.88</strain>
    </source>
</reference>
<keyword evidence="4" id="KW-1185">Reference proteome</keyword>
<name>A0A067SGX9_GALM3</name>
<feature type="transmembrane region" description="Helical" evidence="2">
    <location>
        <begin position="136"/>
        <end position="158"/>
    </location>
</feature>
<evidence type="ECO:0000256" key="1">
    <source>
        <dbReference type="SAM" id="MobiDB-lite"/>
    </source>
</evidence>
<dbReference type="AlphaFoldDB" id="A0A067SGX9"/>
<feature type="transmembrane region" description="Helical" evidence="2">
    <location>
        <begin position="178"/>
        <end position="201"/>
    </location>
</feature>
<feature type="transmembrane region" description="Helical" evidence="2">
    <location>
        <begin position="30"/>
        <end position="53"/>
    </location>
</feature>
<feature type="transmembrane region" description="Helical" evidence="2">
    <location>
        <begin position="237"/>
        <end position="256"/>
    </location>
</feature>
<dbReference type="STRING" id="685588.A0A067SGX9"/>
<keyword evidence="2" id="KW-0812">Transmembrane</keyword>